<keyword evidence="13" id="KW-1185">Reference proteome</keyword>
<comment type="subunit">
    <text evidence="3">Interacts with ARF6.</text>
</comment>
<dbReference type="Pfam" id="PF07534">
    <property type="entry name" value="TLD"/>
    <property type="match status" value="1"/>
</dbReference>
<reference evidence="12" key="2">
    <citation type="submission" date="2025-08" db="UniProtKB">
        <authorList>
            <consortium name="Ensembl"/>
        </authorList>
    </citation>
    <scope>IDENTIFICATION</scope>
</reference>
<name>A0A803VYT1_FICAL</name>
<dbReference type="Pfam" id="PF00566">
    <property type="entry name" value="RabGAP-TBC"/>
    <property type="match status" value="1"/>
</dbReference>
<feature type="region of interest" description="Disordered" evidence="10">
    <location>
        <begin position="701"/>
        <end position="780"/>
    </location>
</feature>
<evidence type="ECO:0000256" key="7">
    <source>
        <dbReference type="ARBA" id="ARBA00023329"/>
    </source>
</evidence>
<evidence type="ECO:0000256" key="6">
    <source>
        <dbReference type="ARBA" id="ARBA00023136"/>
    </source>
</evidence>
<feature type="region of interest" description="Disordered" evidence="10">
    <location>
        <begin position="609"/>
        <end position="643"/>
    </location>
</feature>
<comment type="subcellular location">
    <subcellularLocation>
        <location evidence="1">Cytoplasmic vesicle membrane</location>
    </subcellularLocation>
    <subcellularLocation>
        <location evidence="2">Endomembrane system</location>
        <topology evidence="2">Peripheral membrane protein</topology>
    </subcellularLocation>
    <subcellularLocation>
        <location evidence="8">Synapse</location>
    </subcellularLocation>
</comment>
<keyword evidence="6" id="KW-0472">Membrane</keyword>
<feature type="compositionally biased region" description="Basic and acidic residues" evidence="10">
    <location>
        <begin position="1376"/>
        <end position="1386"/>
    </location>
</feature>
<feature type="region of interest" description="Disordered" evidence="10">
    <location>
        <begin position="1356"/>
        <end position="1413"/>
    </location>
</feature>
<evidence type="ECO:0000256" key="1">
    <source>
        <dbReference type="ARBA" id="ARBA00004156"/>
    </source>
</evidence>
<evidence type="ECO:0000313" key="12">
    <source>
        <dbReference type="Ensembl" id="ENSFALP00000027887.1"/>
    </source>
</evidence>
<dbReference type="Gene3D" id="1.10.472.80">
    <property type="entry name" value="Ypt/Rab-GAP domain of gyp1p, domain 3"/>
    <property type="match status" value="1"/>
</dbReference>
<comment type="function">
    <text evidence="9">May act as a GTPase-activating protein for Rab family protein(s). Involved in neuronal projections development, probably through a negative modulation of ARF6 function. Involved in the regulation of synaptic vesicle trafficking.</text>
</comment>
<feature type="compositionally biased region" description="Pro residues" evidence="10">
    <location>
        <begin position="555"/>
        <end position="568"/>
    </location>
</feature>
<feature type="compositionally biased region" description="Polar residues" evidence="10">
    <location>
        <begin position="815"/>
        <end position="824"/>
    </location>
</feature>
<reference evidence="12" key="3">
    <citation type="submission" date="2025-09" db="UniProtKB">
        <authorList>
            <consortium name="Ensembl"/>
        </authorList>
    </citation>
    <scope>IDENTIFICATION</scope>
</reference>
<feature type="compositionally biased region" description="Low complexity" evidence="10">
    <location>
        <begin position="491"/>
        <end position="501"/>
    </location>
</feature>
<dbReference type="PROSITE" id="PS51886">
    <property type="entry name" value="TLDC"/>
    <property type="match status" value="1"/>
</dbReference>
<dbReference type="Ensembl" id="ENSFALT00000040120.1">
    <property type="protein sequence ID" value="ENSFALP00000027887.1"/>
    <property type="gene ID" value="ENSFALG00000009348.2"/>
</dbReference>
<dbReference type="InterPro" id="IPR035969">
    <property type="entry name" value="Rab-GAP_TBC_sf"/>
</dbReference>
<evidence type="ECO:0000256" key="5">
    <source>
        <dbReference type="ARBA" id="ARBA00023018"/>
    </source>
</evidence>
<sequence length="1413" mass="150776">MKVLGSSPVTIVVTSEADTWDIDTSSCLGCGQFVDWDKMPEPQRAAQVPRDVLERPPKELKRLAREGCWGWSPAGRARLYPRLIQRVSCRLVTPDALVYRDVAARLFGKPSESCHPLPEFLEGCAVPTYCLNPHGVTALKKILICVGALFPDITHSPLLPALAALLLHYSEDEAQCFESVSRLIASNAPHAGYIDQSFLAHQASCMTFGDLANKHCPAAHKLIAGAADNVLEVYSEWLSWLFPGLPFAYAVRVLDVFLLEGQKVLYRIALALLKQFRLSLAPAGPQGSDIKAELQAFVRNIAQHVTVDKLLERAFGIRLFSRKEIWLLQMANRKALMERGITVVQRRPSFHLAVDMQNFSSSTVTAQEMRLVWSWIPERFSLFPPLLLFSTSEDGCSLQRFYTCCEGYEPTVLLIKTTEGEVCGAFLSSDWSERKKNGATSGFFGTGECFVFTVSHGLWPGLSLHCCPARTPCPFPAPGPDLDAALGPSPQQQQQQQQQQQHLPAAVRGAPGLTGVSRCPGAPRGREVRVGVHQEAGAGQGRAALAFPRCRAPARPLPGQPQLQPQPPGRALAAEERPPVPVPGRQALPPALQNCLHVHVRLPGRHRYRWRGRPSAGPGRQPALGTHGALRDLRQPPALPGELPGAALGSVGLPKRVVPVGTPLVCHHGHGHGHGTLPALPPRPGCGHLCGSSTLHCPSAVRADRPGPDQIGALSLRGQSGPDRTGPDRIGPDQTGPDQIGPRGAVQRGRGSARPGLRALPLGTFEVPSHGSDPAHSTQSVPVWGAGVSLTSLACLQRGAQQSSGSTGRFCGNSEPRQSPTPSSRAHHQHSQIRFPRPQAQHSPSGHPRSSAAPGDPGLPGIHQHRERLCLSLAGSAAGDGRALPGVCGVQPQPGGTPRLGLSPLLCPQPRAGVGLQGWTPRRFPSGSLGWAILMWNGNVWCRSVRHGRVGGHGEPSGAAGESLSPQTHFSGWGHLPPIPARWTLWLRASTGYPGTPGMAQSLHGVSRHTGNGSEPPRGIQAHREWLRASTGYPGTPGMAQSLHGVSRHTGNGSEPPRGIQAHREWLRASTGYPGTPGMAQSLHGVSRHTGNGSEPPRGIQAHREWLRASTGYPGTPGMAQSLHGVSRHTGNGSEPPRGIQAHREWLRASTGYPGTPGMAQSLHGVSRHTGNGSEPPRGVQAHREWLRASTGCPGTPGMAQSLHGVSRHTGNGSEPPRGVQAHREWLRASTGCPGTPGMAQSLHGVSRHTGNGSEPPRGVQAHREWLRASTGCPGTPGMAQSLHGVSRHTGNGSEPPRGVQAHREWLRASTGCPGTPGMAQSLHGVSRHTGNGSEPPRGVQAHREWLRASTGCPGTPGMAQSLHGVSRHTGNGSEPPRDIHAHREWLGASTGYPRTPGMGCLGQSRQEENQQE</sequence>
<feature type="region of interest" description="Disordered" evidence="10">
    <location>
        <begin position="1075"/>
        <end position="1139"/>
    </location>
</feature>
<keyword evidence="7" id="KW-0968">Cytoplasmic vesicle</keyword>
<dbReference type="GeneTree" id="ENSGT00410000025739"/>
<organism evidence="12 13">
    <name type="scientific">Ficedula albicollis</name>
    <name type="common">Collared flycatcher</name>
    <name type="synonym">Muscicapa albicollis</name>
    <dbReference type="NCBI Taxonomy" id="59894"/>
    <lineage>
        <taxon>Eukaryota</taxon>
        <taxon>Metazoa</taxon>
        <taxon>Chordata</taxon>
        <taxon>Craniata</taxon>
        <taxon>Vertebrata</taxon>
        <taxon>Euteleostomi</taxon>
        <taxon>Archelosauria</taxon>
        <taxon>Archosauria</taxon>
        <taxon>Dinosauria</taxon>
        <taxon>Saurischia</taxon>
        <taxon>Theropoda</taxon>
        <taxon>Coelurosauria</taxon>
        <taxon>Aves</taxon>
        <taxon>Neognathae</taxon>
        <taxon>Neoaves</taxon>
        <taxon>Telluraves</taxon>
        <taxon>Australaves</taxon>
        <taxon>Passeriformes</taxon>
        <taxon>Muscicapidae</taxon>
        <taxon>Ficedula</taxon>
    </lineage>
</organism>
<evidence type="ECO:0000256" key="4">
    <source>
        <dbReference type="ARBA" id="ARBA00014206"/>
    </source>
</evidence>
<proteinExistence type="predicted"/>
<evidence type="ECO:0000256" key="8">
    <source>
        <dbReference type="ARBA" id="ARBA00034103"/>
    </source>
</evidence>
<evidence type="ECO:0000313" key="13">
    <source>
        <dbReference type="Proteomes" id="UP000016665"/>
    </source>
</evidence>
<dbReference type="InterPro" id="IPR000195">
    <property type="entry name" value="Rab-GAP-TBC_dom"/>
</dbReference>
<dbReference type="GO" id="GO:0012505">
    <property type="term" value="C:endomembrane system"/>
    <property type="evidence" value="ECO:0007669"/>
    <property type="project" value="UniProtKB-SubCell"/>
</dbReference>
<protein>
    <recommendedName>
        <fullName evidence="4">TBC1 domain family member 24</fullName>
    </recommendedName>
</protein>
<feature type="region of interest" description="Disordered" evidence="10">
    <location>
        <begin position="802"/>
        <end position="863"/>
    </location>
</feature>
<evidence type="ECO:0000256" key="9">
    <source>
        <dbReference type="ARBA" id="ARBA00046245"/>
    </source>
</evidence>
<dbReference type="GO" id="GO:0030659">
    <property type="term" value="C:cytoplasmic vesicle membrane"/>
    <property type="evidence" value="ECO:0007669"/>
    <property type="project" value="UniProtKB-SubCell"/>
</dbReference>
<gene>
    <name evidence="12" type="primary">LOC101814488</name>
</gene>
<feature type="domain" description="TLDc" evidence="11">
    <location>
        <begin position="362"/>
        <end position="539"/>
    </location>
</feature>
<dbReference type="Proteomes" id="UP000016665">
    <property type="component" value="Chromosome 18"/>
</dbReference>
<dbReference type="SMART" id="SM00584">
    <property type="entry name" value="TLDc"/>
    <property type="match status" value="1"/>
</dbReference>
<accession>A0A803VYT1</accession>
<dbReference type="GO" id="GO:0045202">
    <property type="term" value="C:synapse"/>
    <property type="evidence" value="ECO:0007669"/>
    <property type="project" value="UniProtKB-SubCell"/>
</dbReference>
<dbReference type="PANTHER" id="PTHR23354:SF124">
    <property type="entry name" value="TBC1 DOMAIN FAMILY MEMBER 24"/>
    <property type="match status" value="1"/>
</dbReference>
<keyword evidence="5" id="KW-0770">Synapse</keyword>
<reference evidence="12 13" key="1">
    <citation type="journal article" date="2012" name="Nature">
        <title>The genomic landscape of species divergence in Ficedula flycatchers.</title>
        <authorList>
            <person name="Ellegren H."/>
            <person name="Smeds L."/>
            <person name="Burri R."/>
            <person name="Olason P.I."/>
            <person name="Backstrom N."/>
            <person name="Kawakami T."/>
            <person name="Kunstner A."/>
            <person name="Makinen H."/>
            <person name="Nadachowska-Brzyska K."/>
            <person name="Qvarnstrom A."/>
            <person name="Uebbing S."/>
            <person name="Wolf J.B."/>
        </authorList>
    </citation>
    <scope>NUCLEOTIDE SEQUENCE [LARGE SCALE GENOMIC DNA]</scope>
</reference>
<dbReference type="SUPFAM" id="SSF47923">
    <property type="entry name" value="Ypt/Rab-GAP domain of gyp1p"/>
    <property type="match status" value="1"/>
</dbReference>
<dbReference type="PANTHER" id="PTHR23354">
    <property type="entry name" value="NUCLEOLAR PROTEIN 7/ESTROGEN RECEPTOR COACTIVATOR-RELATED"/>
    <property type="match status" value="1"/>
</dbReference>
<evidence type="ECO:0000259" key="11">
    <source>
        <dbReference type="PROSITE" id="PS51886"/>
    </source>
</evidence>
<evidence type="ECO:0000256" key="2">
    <source>
        <dbReference type="ARBA" id="ARBA00004184"/>
    </source>
</evidence>
<feature type="region of interest" description="Disordered" evidence="10">
    <location>
        <begin position="552"/>
        <end position="581"/>
    </location>
</feature>
<evidence type="ECO:0000256" key="10">
    <source>
        <dbReference type="SAM" id="MobiDB-lite"/>
    </source>
</evidence>
<feature type="region of interest" description="Disordered" evidence="10">
    <location>
        <begin position="1035"/>
        <end position="1059"/>
    </location>
</feature>
<dbReference type="InterPro" id="IPR006571">
    <property type="entry name" value="TLDc_dom"/>
</dbReference>
<evidence type="ECO:0000256" key="3">
    <source>
        <dbReference type="ARBA" id="ARBA00011546"/>
    </source>
</evidence>
<feature type="region of interest" description="Disordered" evidence="10">
    <location>
        <begin position="478"/>
        <end position="524"/>
    </location>
</feature>
<feature type="region of interest" description="Disordered" evidence="10">
    <location>
        <begin position="1155"/>
        <end position="1301"/>
    </location>
</feature>
<feature type="region of interest" description="Disordered" evidence="10">
    <location>
        <begin position="1316"/>
        <end position="1341"/>
    </location>
</feature>